<dbReference type="PANTHER" id="PTHR45986">
    <property type="entry name" value="ZINC FINGER MATRIN-TYPE PROTEIN 2"/>
    <property type="match status" value="1"/>
</dbReference>
<dbReference type="InterPro" id="IPR036236">
    <property type="entry name" value="Znf_C2H2_sf"/>
</dbReference>
<evidence type="ECO:0000259" key="6">
    <source>
        <dbReference type="PROSITE" id="PS00028"/>
    </source>
</evidence>
<evidence type="ECO:0000256" key="2">
    <source>
        <dbReference type="ARBA" id="ARBA00022771"/>
    </source>
</evidence>
<keyword evidence="4" id="KW-0539">Nucleus</keyword>
<dbReference type="PANTHER" id="PTHR45986:SF1">
    <property type="entry name" value="ZINC FINGER MATRIN-TYPE PROTEIN 2"/>
    <property type="match status" value="1"/>
</dbReference>
<dbReference type="GO" id="GO:0005681">
    <property type="term" value="C:spliceosomal complex"/>
    <property type="evidence" value="ECO:0007669"/>
    <property type="project" value="InterPro"/>
</dbReference>
<feature type="region of interest" description="Disordered" evidence="5">
    <location>
        <begin position="185"/>
        <end position="234"/>
    </location>
</feature>
<sequence>MSNNEKITTDQYGRKKWNLEAYAEEAKLKKKPTVSETIPAHQIEDDSSSLEYIKQRNKLLDQSIKAVKKYNLITPELSTTTTTYGKNKRFGFFCPICDVSFRDNLLLIDHLNSPQHISKLNQVNSSKGDTAQNQELLEGGIRRASLQEVVSTMERLVAKSIREKNSLENDQSGLSFQERVEKRRQFEEKKKQKRNNRKNVQKQRKKQKLEHDSSSANDDINKLMGFGSFGTTKS</sequence>
<proteinExistence type="predicted"/>
<evidence type="ECO:0000256" key="4">
    <source>
        <dbReference type="ARBA" id="ARBA00023242"/>
    </source>
</evidence>
<dbReference type="GO" id="GO:0008270">
    <property type="term" value="F:zinc ion binding"/>
    <property type="evidence" value="ECO:0007669"/>
    <property type="project" value="UniProtKB-KW"/>
</dbReference>
<evidence type="ECO:0000256" key="3">
    <source>
        <dbReference type="ARBA" id="ARBA00022833"/>
    </source>
</evidence>
<dbReference type="GO" id="GO:0046540">
    <property type="term" value="C:U4/U6 x U5 tri-snRNP complex"/>
    <property type="evidence" value="ECO:0007669"/>
    <property type="project" value="TreeGrafter"/>
</dbReference>
<accession>C5M698</accession>
<evidence type="ECO:0000313" key="7">
    <source>
        <dbReference type="EMBL" id="EER34518.1"/>
    </source>
</evidence>
<name>C5M698_CANTT</name>
<dbReference type="KEGG" id="ctp:CTRG_01379"/>
<dbReference type="STRING" id="294747.C5M698"/>
<dbReference type="HOGENOM" id="CLU_067237_3_0_1"/>
<dbReference type="GeneID" id="8296440"/>
<keyword evidence="2" id="KW-0863">Zinc-finger</keyword>
<gene>
    <name evidence="7" type="ORF">CTRG_01379</name>
</gene>
<feature type="domain" description="C2H2-type" evidence="6">
    <location>
        <begin position="94"/>
        <end position="116"/>
    </location>
</feature>
<dbReference type="SUPFAM" id="SSF57667">
    <property type="entry name" value="beta-beta-alpha zinc fingers"/>
    <property type="match status" value="1"/>
</dbReference>
<dbReference type="Proteomes" id="UP000002037">
    <property type="component" value="Unassembled WGS sequence"/>
</dbReference>
<keyword evidence="1" id="KW-0479">Metal-binding</keyword>
<dbReference type="EMBL" id="GG692396">
    <property type="protein sequence ID" value="EER34518.1"/>
    <property type="molecule type" value="Genomic_DNA"/>
</dbReference>
<evidence type="ECO:0000313" key="8">
    <source>
        <dbReference type="Proteomes" id="UP000002037"/>
    </source>
</evidence>
<dbReference type="InterPro" id="IPR013087">
    <property type="entry name" value="Znf_C2H2_type"/>
</dbReference>
<dbReference type="VEuPathDB" id="FungiDB:CTRG_01379"/>
<evidence type="ECO:0000256" key="1">
    <source>
        <dbReference type="ARBA" id="ARBA00022723"/>
    </source>
</evidence>
<protein>
    <recommendedName>
        <fullName evidence="6">C2H2-type domain-containing protein</fullName>
    </recommendedName>
</protein>
<dbReference type="Pfam" id="PF12874">
    <property type="entry name" value="zf-met"/>
    <property type="match status" value="1"/>
</dbReference>
<dbReference type="RefSeq" id="XP_002547073.1">
    <property type="nucleotide sequence ID" value="XM_002547027.1"/>
</dbReference>
<dbReference type="GO" id="GO:0000398">
    <property type="term" value="P:mRNA splicing, via spliceosome"/>
    <property type="evidence" value="ECO:0007669"/>
    <property type="project" value="InterPro"/>
</dbReference>
<keyword evidence="8" id="KW-1185">Reference proteome</keyword>
<dbReference type="OrthoDB" id="30343at2759"/>
<dbReference type="eggNOG" id="KOG4727">
    <property type="taxonomic scope" value="Eukaryota"/>
</dbReference>
<dbReference type="PROSITE" id="PS00028">
    <property type="entry name" value="ZINC_FINGER_C2H2_1"/>
    <property type="match status" value="1"/>
</dbReference>
<dbReference type="AlphaFoldDB" id="C5M698"/>
<keyword evidence="3" id="KW-0862">Zinc</keyword>
<reference evidence="7 8" key="1">
    <citation type="journal article" date="2009" name="Nature">
        <title>Evolution of pathogenicity and sexual reproduction in eight Candida genomes.</title>
        <authorList>
            <person name="Butler G."/>
            <person name="Rasmussen M.D."/>
            <person name="Lin M.F."/>
            <person name="Santos M.A."/>
            <person name="Sakthikumar S."/>
            <person name="Munro C.A."/>
            <person name="Rheinbay E."/>
            <person name="Grabherr M."/>
            <person name="Forche A."/>
            <person name="Reedy J.L."/>
            <person name="Agrafioti I."/>
            <person name="Arnaud M.B."/>
            <person name="Bates S."/>
            <person name="Brown A.J."/>
            <person name="Brunke S."/>
            <person name="Costanzo M.C."/>
            <person name="Fitzpatrick D.A."/>
            <person name="de Groot P.W."/>
            <person name="Harris D."/>
            <person name="Hoyer L.L."/>
            <person name="Hube B."/>
            <person name="Klis F.M."/>
            <person name="Kodira C."/>
            <person name="Lennard N."/>
            <person name="Logue M.E."/>
            <person name="Martin R."/>
            <person name="Neiman A.M."/>
            <person name="Nikolaou E."/>
            <person name="Quail M.A."/>
            <person name="Quinn J."/>
            <person name="Santos M.C."/>
            <person name="Schmitzberger F.F."/>
            <person name="Sherlock G."/>
            <person name="Shah P."/>
            <person name="Silverstein K.A."/>
            <person name="Skrzypek M.S."/>
            <person name="Soll D."/>
            <person name="Staggs R."/>
            <person name="Stansfield I."/>
            <person name="Stumpf M.P."/>
            <person name="Sudbery P.E."/>
            <person name="Srikantha T."/>
            <person name="Zeng Q."/>
            <person name="Berman J."/>
            <person name="Berriman M."/>
            <person name="Heitman J."/>
            <person name="Gow N.A."/>
            <person name="Lorenz M.C."/>
            <person name="Birren B.W."/>
            <person name="Kellis M."/>
            <person name="Cuomo C.A."/>
        </authorList>
    </citation>
    <scope>NUCLEOTIDE SEQUENCE [LARGE SCALE GENOMIC DNA]</scope>
    <source>
        <strain evidence="8">ATCC MYA-3404 / T1</strain>
    </source>
</reference>
<evidence type="ECO:0000256" key="5">
    <source>
        <dbReference type="SAM" id="MobiDB-lite"/>
    </source>
</evidence>
<organism evidence="7 8">
    <name type="scientific">Candida tropicalis (strain ATCC MYA-3404 / T1)</name>
    <name type="common">Yeast</name>
    <dbReference type="NCBI Taxonomy" id="294747"/>
    <lineage>
        <taxon>Eukaryota</taxon>
        <taxon>Fungi</taxon>
        <taxon>Dikarya</taxon>
        <taxon>Ascomycota</taxon>
        <taxon>Saccharomycotina</taxon>
        <taxon>Pichiomycetes</taxon>
        <taxon>Debaryomycetaceae</taxon>
        <taxon>Candida/Lodderomyces clade</taxon>
        <taxon>Candida</taxon>
    </lineage>
</organism>
<dbReference type="InterPro" id="IPR040107">
    <property type="entry name" value="Snu23"/>
</dbReference>
<feature type="compositionally biased region" description="Basic residues" evidence="5">
    <location>
        <begin position="191"/>
        <end position="208"/>
    </location>
</feature>